<protein>
    <submittedName>
        <fullName evidence="2">Uncharacterized protein</fullName>
    </submittedName>
</protein>
<gene>
    <name evidence="2" type="ORF">RTTH1527_01805</name>
</gene>
<feature type="transmembrane region" description="Helical" evidence="1">
    <location>
        <begin position="6"/>
        <end position="37"/>
    </location>
</feature>
<keyword evidence="1" id="KW-1133">Transmembrane helix</keyword>
<accession>A0ABM5MUD3</accession>
<keyword evidence="1" id="KW-0472">Membrane</keyword>
<name>A0ABM5MUD3_RICTP</name>
<proteinExistence type="predicted"/>
<organism evidence="2 3">
    <name type="scientific">Rickettsia typhi str. TH1527</name>
    <dbReference type="NCBI Taxonomy" id="1003201"/>
    <lineage>
        <taxon>Bacteria</taxon>
        <taxon>Pseudomonadati</taxon>
        <taxon>Pseudomonadota</taxon>
        <taxon>Alphaproteobacteria</taxon>
        <taxon>Rickettsiales</taxon>
        <taxon>Rickettsiaceae</taxon>
        <taxon>Rickettsieae</taxon>
        <taxon>Rickettsia</taxon>
        <taxon>typhus group</taxon>
    </lineage>
</organism>
<sequence length="43" mass="4913">MVMNDYIPILANIVFILGLNLFGVTLLLYAINILYLLDLMNLK</sequence>
<evidence type="ECO:0000256" key="1">
    <source>
        <dbReference type="SAM" id="Phobius"/>
    </source>
</evidence>
<evidence type="ECO:0000313" key="3">
    <source>
        <dbReference type="Proteomes" id="UP000007581"/>
    </source>
</evidence>
<keyword evidence="3" id="KW-1185">Reference proteome</keyword>
<evidence type="ECO:0000313" key="2">
    <source>
        <dbReference type="EMBL" id="AFE54226.1"/>
    </source>
</evidence>
<keyword evidence="1" id="KW-0812">Transmembrane</keyword>
<dbReference type="EMBL" id="CP003397">
    <property type="protein sequence ID" value="AFE54226.1"/>
    <property type="molecule type" value="Genomic_DNA"/>
</dbReference>
<reference evidence="2" key="1">
    <citation type="submission" date="2012-03" db="EMBL/GenBank/DDBJ databases">
        <authorList>
            <person name="Johnson S.L."/>
            <person name="Sims D."/>
            <person name="Han S."/>
            <person name="Bruce D.C."/>
            <person name="Dasch G.A."/>
        </authorList>
    </citation>
    <scope>NUCLEOTIDE SEQUENCE [LARGE SCALE GENOMIC DNA]</scope>
    <source>
        <strain evidence="2">TH1527</strain>
    </source>
</reference>
<dbReference type="Proteomes" id="UP000007581">
    <property type="component" value="Chromosome"/>
</dbReference>